<feature type="region of interest" description="Disordered" evidence="1">
    <location>
        <begin position="506"/>
        <end position="550"/>
    </location>
</feature>
<evidence type="ECO:0000313" key="5">
    <source>
        <dbReference type="Proteomes" id="UP000032578"/>
    </source>
</evidence>
<dbReference type="InterPro" id="IPR006680">
    <property type="entry name" value="Amidohydro-rel"/>
</dbReference>
<organism evidence="4 5">
    <name type="scientific">Neotamlana sedimentorum</name>
    <dbReference type="NCBI Taxonomy" id="1435349"/>
    <lineage>
        <taxon>Bacteria</taxon>
        <taxon>Pseudomonadati</taxon>
        <taxon>Bacteroidota</taxon>
        <taxon>Flavobacteriia</taxon>
        <taxon>Flavobacteriales</taxon>
        <taxon>Flavobacteriaceae</taxon>
        <taxon>Neotamlana</taxon>
    </lineage>
</organism>
<dbReference type="AlphaFoldDB" id="A0A0D7WB88"/>
<dbReference type="GO" id="GO:0016810">
    <property type="term" value="F:hydrolase activity, acting on carbon-nitrogen (but not peptide) bonds"/>
    <property type="evidence" value="ECO:0007669"/>
    <property type="project" value="InterPro"/>
</dbReference>
<evidence type="ECO:0000256" key="1">
    <source>
        <dbReference type="SAM" id="MobiDB-lite"/>
    </source>
</evidence>
<dbReference type="CDD" id="cd01309">
    <property type="entry name" value="Met_dep_hydrolase_C"/>
    <property type="match status" value="1"/>
</dbReference>
<evidence type="ECO:0000256" key="2">
    <source>
        <dbReference type="SAM" id="SignalP"/>
    </source>
</evidence>
<name>A0A0D7WB88_9FLAO</name>
<dbReference type="SUPFAM" id="SSF51338">
    <property type="entry name" value="Composite domain of metallo-dependent hydrolases"/>
    <property type="match status" value="2"/>
</dbReference>
<dbReference type="EMBL" id="JTDW01000005">
    <property type="protein sequence ID" value="KJD35953.1"/>
    <property type="molecule type" value="Genomic_DNA"/>
</dbReference>
<keyword evidence="4" id="KW-0378">Hydrolase</keyword>
<dbReference type="RefSeq" id="WP_044632682.1">
    <property type="nucleotide sequence ID" value="NZ_JTDW01000005.1"/>
</dbReference>
<feature type="chain" id="PRO_5002325562" evidence="2">
    <location>
        <begin position="20"/>
        <end position="1000"/>
    </location>
</feature>
<comment type="caution">
    <text evidence="4">The sequence shown here is derived from an EMBL/GenBank/DDBJ whole genome shotgun (WGS) entry which is preliminary data.</text>
</comment>
<dbReference type="Pfam" id="PF01979">
    <property type="entry name" value="Amidohydro_1"/>
    <property type="match status" value="1"/>
</dbReference>
<gene>
    <name evidence="4" type="ORF">PW52_09560</name>
</gene>
<feature type="compositionally biased region" description="Polar residues" evidence="1">
    <location>
        <begin position="506"/>
        <end position="528"/>
    </location>
</feature>
<dbReference type="SUPFAM" id="SSF51556">
    <property type="entry name" value="Metallo-dependent hydrolases"/>
    <property type="match status" value="1"/>
</dbReference>
<keyword evidence="5" id="KW-1185">Reference proteome</keyword>
<evidence type="ECO:0000313" key="4">
    <source>
        <dbReference type="EMBL" id="KJD35953.1"/>
    </source>
</evidence>
<dbReference type="OrthoDB" id="9802793at2"/>
<dbReference type="Gene3D" id="3.20.20.140">
    <property type="entry name" value="Metal-dependent hydrolases"/>
    <property type="match status" value="2"/>
</dbReference>
<protein>
    <submittedName>
        <fullName evidence="4">Amidohydrolase</fullName>
    </submittedName>
</protein>
<dbReference type="PANTHER" id="PTHR43135:SF3">
    <property type="entry name" value="ALPHA-D-RIBOSE 1-METHYLPHOSPHONATE 5-TRIPHOSPHATE DIPHOSPHATASE"/>
    <property type="match status" value="1"/>
</dbReference>
<accession>A0A0D7WB88</accession>
<dbReference type="Gene3D" id="2.30.40.10">
    <property type="entry name" value="Urease, subunit C, domain 1"/>
    <property type="match status" value="1"/>
</dbReference>
<dbReference type="InterPro" id="IPR011059">
    <property type="entry name" value="Metal-dep_hydrolase_composite"/>
</dbReference>
<dbReference type="Proteomes" id="UP000032578">
    <property type="component" value="Unassembled WGS sequence"/>
</dbReference>
<dbReference type="InterPro" id="IPR051781">
    <property type="entry name" value="Metallo-dep_Hydrolase"/>
</dbReference>
<sequence length="1000" mass="110866">MLKKSFWFVALLLSVAINAQDYFPKNNGVHTKNSNYTAFTNAKIYVTPTEIIKNGTLLIKDGKVVNSGTSVNIPKNAVVVDLEGKSIYPSFIDLYSTFGIKQPQSSGTRSRSTEYEPSRTGYYWNDHIMPEQEAISALAYSENAATDLLEAGFGVVNTHVHDGIVRGTGTLIALNNSKGNEHRILEEHSAQYLSLSRSVKTKQSYPNSIMGSMALLRQLYIDADWYAKGNIDTKDLSLEALNKNKSLIQIFDAGSRANILRADKVGDAYGIQYIMFGGGDEYERINEIKATNAKIILPLDFPDAFDVEDPFTTASLSLEDMRAWNQKPHNPKILAENNIEFAFTTHKLKSAKELKGKILKAIEAGLSKEKALAALTTVPAKLINKESEIGSLKNGSLANFLISSGDIFDKETTLYENWVQGDKTVIEVLDKKDIKGDYTFSIANQDYKMSISGELSKPKTKITSNGKTLDSKITYNKNWVSISMATIDSIKNEFIRIIANPGTNGLTGKSISPNGTENSFVASLSPSEDTSDKKKKDKDKDKDDNKSNTLYPVSYPNKAFGFKTLPETETLLFKNATVWTSEAEGILENTDVLIKDGKIIKIGKDLSAGRAKAIDATGKHLTAGIIDEHSHIATASVNEGGQNSSAEVTIEDVIDETDTNIYRNLAGGVTSIQILHGSANPIGGRSAIIKLKWGESADNLVYTNTPKFIKFALGENVKQSNWGSFNRFPQTRMGVEQVYIDYFTRAKAYDALKKSGKPYKKDIELDVLAEILNKERFISCHSYVQSEINMLMKVAEKFNFNINTFTHILEGYKVADKMKEHGVGGSTFSDWWAYKYEVNDAIPYNASIMHNAGVTVAINSDNAEMSRRLNQEAGKTVKYGGMSEEEAWKFVTINPAKLLHIDDRVGSIKVGKDADLVLWSNHPLSIYAKAEKTIIEGKTYFDIEKDKQLQAEVTKERSELINLMLQSKSKGNKTQPIKKKTKTLLHCDSMDNELAEAHSH</sequence>
<reference evidence="4 5" key="1">
    <citation type="submission" date="2014-11" db="EMBL/GenBank/DDBJ databases">
        <title>Tamlana sedimentorum sp. nov., isolated from shallow sand sediments of the Sea of Japan.</title>
        <authorList>
            <person name="Romanenko L.A."/>
        </authorList>
    </citation>
    <scope>NUCLEOTIDE SEQUENCE [LARGE SCALE GENOMIC DNA]</scope>
    <source>
        <strain evidence="4 5">JCM 19808</strain>
    </source>
</reference>
<feature type="signal peptide" evidence="2">
    <location>
        <begin position="1"/>
        <end position="19"/>
    </location>
</feature>
<evidence type="ECO:0000259" key="3">
    <source>
        <dbReference type="Pfam" id="PF01979"/>
    </source>
</evidence>
<dbReference type="STRING" id="1435349.PW52_09560"/>
<feature type="compositionally biased region" description="Basic and acidic residues" evidence="1">
    <location>
        <begin position="530"/>
        <end position="546"/>
    </location>
</feature>
<feature type="domain" description="Amidohydrolase-related" evidence="3">
    <location>
        <begin position="847"/>
        <end position="935"/>
    </location>
</feature>
<dbReference type="InterPro" id="IPR032466">
    <property type="entry name" value="Metal_Hydrolase"/>
</dbReference>
<proteinExistence type="predicted"/>
<dbReference type="PATRIC" id="fig|1435349.4.peg.2899"/>
<dbReference type="PANTHER" id="PTHR43135">
    <property type="entry name" value="ALPHA-D-RIBOSE 1-METHYLPHOSPHONATE 5-TRIPHOSPHATE DIPHOSPHATASE"/>
    <property type="match status" value="1"/>
</dbReference>
<keyword evidence="2" id="KW-0732">Signal</keyword>